<dbReference type="InterPro" id="IPR000792">
    <property type="entry name" value="Tscrpt_reg_LuxR_C"/>
</dbReference>
<dbReference type="Proteomes" id="UP000219072">
    <property type="component" value="Unassembled WGS sequence"/>
</dbReference>
<dbReference type="GO" id="GO:0006355">
    <property type="term" value="P:regulation of DNA-templated transcription"/>
    <property type="evidence" value="ECO:0007669"/>
    <property type="project" value="InterPro"/>
</dbReference>
<dbReference type="SUPFAM" id="SSF46894">
    <property type="entry name" value="C-terminal effector domain of the bipartite response regulators"/>
    <property type="match status" value="1"/>
</dbReference>
<dbReference type="EMBL" id="OCNE01000006">
    <property type="protein sequence ID" value="SOD62596.1"/>
    <property type="molecule type" value="Genomic_DNA"/>
</dbReference>
<name>A0A286DVC5_9ACTN</name>
<protein>
    <submittedName>
        <fullName evidence="2">Regulatory protein, luxR family</fullName>
    </submittedName>
</protein>
<dbReference type="InterPro" id="IPR036388">
    <property type="entry name" value="WH-like_DNA-bd_sf"/>
</dbReference>
<reference evidence="2 3" key="1">
    <citation type="submission" date="2017-09" db="EMBL/GenBank/DDBJ databases">
        <authorList>
            <person name="Ehlers B."/>
            <person name="Leendertz F.H."/>
        </authorList>
    </citation>
    <scope>NUCLEOTIDE SEQUENCE [LARGE SCALE GENOMIC DNA]</scope>
    <source>
        <strain evidence="2 3">CGMCC 4.7095</strain>
    </source>
</reference>
<gene>
    <name evidence="2" type="ORF">SAMN06297387_106173</name>
</gene>
<evidence type="ECO:0000313" key="2">
    <source>
        <dbReference type="EMBL" id="SOD62596.1"/>
    </source>
</evidence>
<accession>A0A286DVC5</accession>
<dbReference type="PROSITE" id="PS50043">
    <property type="entry name" value="HTH_LUXR_2"/>
    <property type="match status" value="1"/>
</dbReference>
<dbReference type="RefSeq" id="WP_097231065.1">
    <property type="nucleotide sequence ID" value="NZ_OCNE01000006.1"/>
</dbReference>
<dbReference type="PANTHER" id="PTHR34293">
    <property type="entry name" value="HTH-TYPE TRANSCRIPTIONAL REGULATOR TRMBL2"/>
    <property type="match status" value="1"/>
</dbReference>
<dbReference type="OrthoDB" id="4266042at2"/>
<feature type="domain" description="HTH luxR-type" evidence="1">
    <location>
        <begin position="261"/>
        <end position="324"/>
    </location>
</feature>
<organism evidence="2 3">
    <name type="scientific">Streptomyces zhaozhouensis</name>
    <dbReference type="NCBI Taxonomy" id="1300267"/>
    <lineage>
        <taxon>Bacteria</taxon>
        <taxon>Bacillati</taxon>
        <taxon>Actinomycetota</taxon>
        <taxon>Actinomycetes</taxon>
        <taxon>Kitasatosporales</taxon>
        <taxon>Streptomycetaceae</taxon>
        <taxon>Streptomyces</taxon>
    </lineage>
</organism>
<keyword evidence="3" id="KW-1185">Reference proteome</keyword>
<dbReference type="Gene3D" id="1.10.10.10">
    <property type="entry name" value="Winged helix-like DNA-binding domain superfamily/Winged helix DNA-binding domain"/>
    <property type="match status" value="1"/>
</dbReference>
<sequence>MGDDTGIGLGLDKRAELVYRKLLLGPRWRPHELSRDFGWPEEEIKAILATLRADGLASSSGDDPEAVRGIEPCVALPTLLARRMREANSAQAGPVMVERFVRLHERATDRLGPVTHGTSRDEASTMVERLITRVEKDIVFLVPGGNASDPADGAFELSRPIADMALRRGATVRSIWAPSALRSPACARHAQWLAEQEMPPRSVSPIPIRAMIMDGTTAVVVSDDNRARLVWAAPELEWLNSVADRLWERGMPVRQAAGRASYTKTRRPRSEIVLRLLAEGLTDDAIARRLGCSVRTVRNDVASAMTALNARSRFQAGVRAMQVGLI</sequence>
<dbReference type="GO" id="GO:0003677">
    <property type="term" value="F:DNA binding"/>
    <property type="evidence" value="ECO:0007669"/>
    <property type="project" value="InterPro"/>
</dbReference>
<dbReference type="SMART" id="SM00421">
    <property type="entry name" value="HTH_LUXR"/>
    <property type="match status" value="1"/>
</dbReference>
<dbReference type="CDD" id="cd06170">
    <property type="entry name" value="LuxR_C_like"/>
    <property type="match status" value="1"/>
</dbReference>
<dbReference type="InterPro" id="IPR051797">
    <property type="entry name" value="TrmB-like"/>
</dbReference>
<proteinExistence type="predicted"/>
<evidence type="ECO:0000313" key="3">
    <source>
        <dbReference type="Proteomes" id="UP000219072"/>
    </source>
</evidence>
<dbReference type="Pfam" id="PF00196">
    <property type="entry name" value="GerE"/>
    <property type="match status" value="1"/>
</dbReference>
<evidence type="ECO:0000259" key="1">
    <source>
        <dbReference type="PROSITE" id="PS50043"/>
    </source>
</evidence>
<dbReference type="PANTHER" id="PTHR34293:SF1">
    <property type="entry name" value="HTH-TYPE TRANSCRIPTIONAL REGULATOR TRMBL2"/>
    <property type="match status" value="1"/>
</dbReference>
<dbReference type="AlphaFoldDB" id="A0A286DVC5"/>
<dbReference type="InterPro" id="IPR016032">
    <property type="entry name" value="Sig_transdc_resp-reg_C-effctor"/>
</dbReference>